<keyword evidence="2" id="KW-1185">Reference proteome</keyword>
<evidence type="ECO:0000313" key="2">
    <source>
        <dbReference type="Proteomes" id="UP001161247"/>
    </source>
</evidence>
<evidence type="ECO:0000313" key="1">
    <source>
        <dbReference type="EMBL" id="CAI9100175.1"/>
    </source>
</evidence>
<dbReference type="EMBL" id="OX459120">
    <property type="protein sequence ID" value="CAI9100175.1"/>
    <property type="molecule type" value="Genomic_DNA"/>
</dbReference>
<protein>
    <submittedName>
        <fullName evidence="1">OLC1v1037115C1</fullName>
    </submittedName>
</protein>
<proteinExistence type="predicted"/>
<accession>A0AAV1CXP0</accession>
<gene>
    <name evidence="1" type="ORF">OLC1_LOCUS10075</name>
</gene>
<name>A0AAV1CXP0_OLDCO</name>
<dbReference type="Proteomes" id="UP001161247">
    <property type="component" value="Chromosome 3"/>
</dbReference>
<reference evidence="1" key="1">
    <citation type="submission" date="2023-03" db="EMBL/GenBank/DDBJ databases">
        <authorList>
            <person name="Julca I."/>
        </authorList>
    </citation>
    <scope>NUCLEOTIDE SEQUENCE</scope>
</reference>
<organism evidence="1 2">
    <name type="scientific">Oldenlandia corymbosa var. corymbosa</name>
    <dbReference type="NCBI Taxonomy" id="529605"/>
    <lineage>
        <taxon>Eukaryota</taxon>
        <taxon>Viridiplantae</taxon>
        <taxon>Streptophyta</taxon>
        <taxon>Embryophyta</taxon>
        <taxon>Tracheophyta</taxon>
        <taxon>Spermatophyta</taxon>
        <taxon>Magnoliopsida</taxon>
        <taxon>eudicotyledons</taxon>
        <taxon>Gunneridae</taxon>
        <taxon>Pentapetalae</taxon>
        <taxon>asterids</taxon>
        <taxon>lamiids</taxon>
        <taxon>Gentianales</taxon>
        <taxon>Rubiaceae</taxon>
        <taxon>Rubioideae</taxon>
        <taxon>Spermacoceae</taxon>
        <taxon>Hedyotis-Oldenlandia complex</taxon>
        <taxon>Oldenlandia</taxon>
    </lineage>
</organism>
<sequence>MEMEAILLLLEIFDRVGDKIVAYLQVINEVPLKEFGFHAELDMVREISWLLKDAGFDAEPSLWDESTKSPLIFHPDMYIVLWEAAVVLVRPRQIMVPSSIHIVLEVAVWVLP</sequence>
<dbReference type="AlphaFoldDB" id="A0AAV1CXP0"/>